<sequence length="62" mass="7136">MQPKRCIHNKTYMNFREHGTAQSRTPHLYTRLKDTGFPLDNPECIPYPKAGTIKTLQKCSTA</sequence>
<evidence type="ECO:0000313" key="1">
    <source>
        <dbReference type="EMBL" id="DAE09176.1"/>
    </source>
</evidence>
<dbReference type="EMBL" id="BK015483">
    <property type="protein sequence ID" value="DAE09176.1"/>
    <property type="molecule type" value="Genomic_DNA"/>
</dbReference>
<accession>A0A8S5PQX6</accession>
<organism evidence="1">
    <name type="scientific">Siphoviridae sp. ctZro7</name>
    <dbReference type="NCBI Taxonomy" id="2825561"/>
    <lineage>
        <taxon>Viruses</taxon>
        <taxon>Duplodnaviria</taxon>
        <taxon>Heunggongvirae</taxon>
        <taxon>Uroviricota</taxon>
        <taxon>Caudoviricetes</taxon>
    </lineage>
</organism>
<proteinExistence type="predicted"/>
<reference evidence="1" key="1">
    <citation type="journal article" date="2021" name="Proc. Natl. Acad. Sci. U.S.A.">
        <title>A Catalog of Tens of Thousands of Viruses from Human Metagenomes Reveals Hidden Associations with Chronic Diseases.</title>
        <authorList>
            <person name="Tisza M.J."/>
            <person name="Buck C.B."/>
        </authorList>
    </citation>
    <scope>NUCLEOTIDE SEQUENCE</scope>
    <source>
        <strain evidence="1">CtZro7</strain>
    </source>
</reference>
<protein>
    <submittedName>
        <fullName evidence="1">Uncharacterized protein</fullName>
    </submittedName>
</protein>
<name>A0A8S5PQX6_9CAUD</name>